<dbReference type="Proteomes" id="UP000316213">
    <property type="component" value="Unassembled WGS sequence"/>
</dbReference>
<dbReference type="EMBL" id="SJPM01000011">
    <property type="protein sequence ID" value="TWT92608.1"/>
    <property type="molecule type" value="Genomic_DNA"/>
</dbReference>
<dbReference type="OrthoDB" id="282795at2"/>
<gene>
    <name evidence="1" type="ORF">Pla100_46280</name>
</gene>
<organism evidence="1 2">
    <name type="scientific">Neorhodopirellula pilleata</name>
    <dbReference type="NCBI Taxonomy" id="2714738"/>
    <lineage>
        <taxon>Bacteria</taxon>
        <taxon>Pseudomonadati</taxon>
        <taxon>Planctomycetota</taxon>
        <taxon>Planctomycetia</taxon>
        <taxon>Pirellulales</taxon>
        <taxon>Pirellulaceae</taxon>
        <taxon>Neorhodopirellula</taxon>
    </lineage>
</organism>
<reference evidence="1 2" key="1">
    <citation type="submission" date="2019-02" db="EMBL/GenBank/DDBJ databases">
        <title>Deep-cultivation of Planctomycetes and their phenomic and genomic characterization uncovers novel biology.</title>
        <authorList>
            <person name="Wiegand S."/>
            <person name="Jogler M."/>
            <person name="Boedeker C."/>
            <person name="Pinto D."/>
            <person name="Vollmers J."/>
            <person name="Rivas-Marin E."/>
            <person name="Kohn T."/>
            <person name="Peeters S.H."/>
            <person name="Heuer A."/>
            <person name="Rast P."/>
            <person name="Oberbeckmann S."/>
            <person name="Bunk B."/>
            <person name="Jeske O."/>
            <person name="Meyerdierks A."/>
            <person name="Storesund J.E."/>
            <person name="Kallscheuer N."/>
            <person name="Luecker S."/>
            <person name="Lage O.M."/>
            <person name="Pohl T."/>
            <person name="Merkel B.J."/>
            <person name="Hornburger P."/>
            <person name="Mueller R.-W."/>
            <person name="Bruemmer F."/>
            <person name="Labrenz M."/>
            <person name="Spormann A.M."/>
            <person name="Op Den Camp H."/>
            <person name="Overmann J."/>
            <person name="Amann R."/>
            <person name="Jetten M.S.M."/>
            <person name="Mascher T."/>
            <person name="Medema M.H."/>
            <person name="Devos D.P."/>
            <person name="Kaster A.-K."/>
            <person name="Ovreas L."/>
            <person name="Rohde M."/>
            <person name="Galperin M.Y."/>
            <person name="Jogler C."/>
        </authorList>
    </citation>
    <scope>NUCLEOTIDE SEQUENCE [LARGE SCALE GENOMIC DNA]</scope>
    <source>
        <strain evidence="1 2">Pla100</strain>
    </source>
</reference>
<name>A0A5C6A095_9BACT</name>
<evidence type="ECO:0000313" key="2">
    <source>
        <dbReference type="Proteomes" id="UP000316213"/>
    </source>
</evidence>
<proteinExistence type="predicted"/>
<keyword evidence="2" id="KW-1185">Reference proteome</keyword>
<comment type="caution">
    <text evidence="1">The sequence shown here is derived from an EMBL/GenBank/DDBJ whole genome shotgun (WGS) entry which is preliminary data.</text>
</comment>
<evidence type="ECO:0008006" key="3">
    <source>
        <dbReference type="Google" id="ProtNLM"/>
    </source>
</evidence>
<dbReference type="AlphaFoldDB" id="A0A5C6A095"/>
<dbReference type="RefSeq" id="WP_146580277.1">
    <property type="nucleotide sequence ID" value="NZ_SJPM01000011.1"/>
</dbReference>
<accession>A0A5C6A095</accession>
<protein>
    <recommendedName>
        <fullName evidence="3">Knr4/Smi1-like domain-containing protein</fullName>
    </recommendedName>
</protein>
<evidence type="ECO:0000313" key="1">
    <source>
        <dbReference type="EMBL" id="TWT92608.1"/>
    </source>
</evidence>
<sequence length="136" mass="15400">MNIDDVITQIQNREPATSFMPVETDWVDSVARRFPGMPKELRHLYLTYGYGPIGKSRYMIHCLLEPDEIYDPETARGLDGVLIVGDDFAGNCEAYDAANGWLFGSIGSNGCFEPYDGIYFSFTDFLEKWFVADDDT</sequence>